<gene>
    <name evidence="3" type="ORF">BJG266_LOCUS11061</name>
    <name evidence="4" type="ORF">QVE165_LOCUS44927</name>
</gene>
<name>A0A814AFV8_9BILA</name>
<feature type="region of interest" description="Disordered" evidence="1">
    <location>
        <begin position="359"/>
        <end position="384"/>
    </location>
</feature>
<comment type="caution">
    <text evidence="3">The sequence shown here is derived from an EMBL/GenBank/DDBJ whole genome shotgun (WGS) entry which is preliminary data.</text>
</comment>
<evidence type="ECO:0000256" key="1">
    <source>
        <dbReference type="SAM" id="MobiDB-lite"/>
    </source>
</evidence>
<sequence length="770" mass="88443">MRNRVLSDERFSWRKEPTSSFTKQCISKNQNAIDHHTSQNEKISSSNQKENLQLLSTFSSSGNFTTDNPMKIVTNSNDKIDSHTSENFVIITRRSSKPSRHKSIQIITPEIRKRQYDRYINYRYRIEESQLYSLIISSNGVECYGINCQPSVYNSSYRCQMIPFEKSSLMSDHDIKYNMSYISLTNLQDKIDHEPNVSRRDSYSQSTSHTLLHKTSLFLVDIFNKMTHEQRAQSIVELTKLHERISKSNIDISTLQRTTSLPNLSKMPTKLHSVTSLLSEKIPTNLLEMENKTLLTFPIEQQHTDKDIVSRNIDLKGFNDKHEVVLNEVYIPESSDKHSISTPVKLMSLHESDLSKENIHISNNPSANSLSIRKSSSNPDSNELPLISELQHDKVSNVDKTNTQLVNPLEEKLTGSSTSTYIQLLNDENEADNSLNDVTDDLSQQDTIFSYKNFDNSFNFISQQPDKTKRIQPFLDKIDEVSQQSKSSDSHLKNIPIIDDDTSVITRTITASTNLTITDNNDEQSKLNNEQVKRSSLHLARDSLELLRNNIPHHNSSNEQLTPNTNIDSTTHKRKSVLKSHLMSTDILSTPELISYIAIDEVKGDKRLMEKQMRRRSLTIGGGTIVSCTSPKPKRDSLTLLQERYSESMSPSHPGCYHLSSSDSKHVEFIREPGNTITPVLHIGRGVKYKHLSKVCLNKSDYDEMVRLIMMPSSKQKRNHTDKSTLNSNFELCLNNRLTVFQNFILIIILIFFYIFIFIKSQYWQEYNQK</sequence>
<protein>
    <submittedName>
        <fullName evidence="3">Uncharacterized protein</fullName>
    </submittedName>
</protein>
<evidence type="ECO:0000313" key="5">
    <source>
        <dbReference type="Proteomes" id="UP000663832"/>
    </source>
</evidence>
<organism evidence="3 6">
    <name type="scientific">Adineta steineri</name>
    <dbReference type="NCBI Taxonomy" id="433720"/>
    <lineage>
        <taxon>Eukaryota</taxon>
        <taxon>Metazoa</taxon>
        <taxon>Spiralia</taxon>
        <taxon>Gnathifera</taxon>
        <taxon>Rotifera</taxon>
        <taxon>Eurotatoria</taxon>
        <taxon>Bdelloidea</taxon>
        <taxon>Adinetida</taxon>
        <taxon>Adinetidae</taxon>
        <taxon>Adineta</taxon>
    </lineage>
</organism>
<accession>A0A814AFV8</accession>
<dbReference type="Proteomes" id="UP000663877">
    <property type="component" value="Unassembled WGS sequence"/>
</dbReference>
<evidence type="ECO:0000313" key="4">
    <source>
        <dbReference type="EMBL" id="CAF1522963.1"/>
    </source>
</evidence>
<dbReference type="OrthoDB" id="10023612at2759"/>
<dbReference type="EMBL" id="CAJNOM010000616">
    <property type="protein sequence ID" value="CAF1522963.1"/>
    <property type="molecule type" value="Genomic_DNA"/>
</dbReference>
<keyword evidence="2" id="KW-0472">Membrane</keyword>
<keyword evidence="2" id="KW-0812">Transmembrane</keyword>
<evidence type="ECO:0000313" key="3">
    <source>
        <dbReference type="EMBL" id="CAF0912167.1"/>
    </source>
</evidence>
<evidence type="ECO:0000313" key="6">
    <source>
        <dbReference type="Proteomes" id="UP000663877"/>
    </source>
</evidence>
<dbReference type="AlphaFoldDB" id="A0A814AFV8"/>
<keyword evidence="2" id="KW-1133">Transmembrane helix</keyword>
<proteinExistence type="predicted"/>
<feature type="compositionally biased region" description="Polar residues" evidence="1">
    <location>
        <begin position="360"/>
        <end position="381"/>
    </location>
</feature>
<keyword evidence="5" id="KW-1185">Reference proteome</keyword>
<feature type="transmembrane region" description="Helical" evidence="2">
    <location>
        <begin position="740"/>
        <end position="759"/>
    </location>
</feature>
<dbReference type="EMBL" id="CAJNOI010000040">
    <property type="protein sequence ID" value="CAF0912167.1"/>
    <property type="molecule type" value="Genomic_DNA"/>
</dbReference>
<evidence type="ECO:0000256" key="2">
    <source>
        <dbReference type="SAM" id="Phobius"/>
    </source>
</evidence>
<reference evidence="3" key="1">
    <citation type="submission" date="2021-02" db="EMBL/GenBank/DDBJ databases">
        <authorList>
            <person name="Nowell W R."/>
        </authorList>
    </citation>
    <scope>NUCLEOTIDE SEQUENCE</scope>
</reference>
<dbReference type="Proteomes" id="UP000663832">
    <property type="component" value="Unassembled WGS sequence"/>
</dbReference>